<evidence type="ECO:0000313" key="5">
    <source>
        <dbReference type="Proteomes" id="UP000061660"/>
    </source>
</evidence>
<dbReference type="Pfam" id="PF22725">
    <property type="entry name" value="GFO_IDH_MocA_C3"/>
    <property type="match status" value="1"/>
</dbReference>
<dbReference type="SUPFAM" id="SSF51735">
    <property type="entry name" value="NAD(P)-binding Rossmann-fold domains"/>
    <property type="match status" value="1"/>
</dbReference>
<gene>
    <name evidence="4" type="ORF">IJ22_20730</name>
</gene>
<dbReference type="EMBL" id="CP013652">
    <property type="protein sequence ID" value="ALS22447.1"/>
    <property type="molecule type" value="Genomic_DNA"/>
</dbReference>
<keyword evidence="1" id="KW-0560">Oxidoreductase</keyword>
<dbReference type="Proteomes" id="UP000061660">
    <property type="component" value="Chromosome"/>
</dbReference>
<dbReference type="InterPro" id="IPR000683">
    <property type="entry name" value="Gfo/Idh/MocA-like_OxRdtase_N"/>
</dbReference>
<evidence type="ECO:0000259" key="3">
    <source>
        <dbReference type="Pfam" id="PF22725"/>
    </source>
</evidence>
<dbReference type="PANTHER" id="PTHR43818">
    <property type="entry name" value="BCDNA.GH03377"/>
    <property type="match status" value="1"/>
</dbReference>
<dbReference type="PANTHER" id="PTHR43818:SF11">
    <property type="entry name" value="BCDNA.GH03377"/>
    <property type="match status" value="1"/>
</dbReference>
<evidence type="ECO:0000259" key="2">
    <source>
        <dbReference type="Pfam" id="PF01408"/>
    </source>
</evidence>
<dbReference type="SUPFAM" id="SSF55347">
    <property type="entry name" value="Glyceraldehyde-3-phosphate dehydrogenase-like, C-terminal domain"/>
    <property type="match status" value="1"/>
</dbReference>
<dbReference type="InterPro" id="IPR036291">
    <property type="entry name" value="NAD(P)-bd_dom_sf"/>
</dbReference>
<dbReference type="Pfam" id="PF01408">
    <property type="entry name" value="GFO_IDH_MocA"/>
    <property type="match status" value="1"/>
</dbReference>
<dbReference type="STRING" id="162209.IJ22_20730"/>
<feature type="domain" description="Gfo/Idh/MocA-like oxidoreductase N-terminal" evidence="2">
    <location>
        <begin position="19"/>
        <end position="138"/>
    </location>
</feature>
<protein>
    <submittedName>
        <fullName evidence="4">Oxidoreductase</fullName>
    </submittedName>
</protein>
<evidence type="ECO:0000256" key="1">
    <source>
        <dbReference type="ARBA" id="ARBA00023002"/>
    </source>
</evidence>
<proteinExistence type="predicted"/>
<dbReference type="AlphaFoldDB" id="A0A0U2MWU4"/>
<name>A0A0U2MWU4_9BACL</name>
<dbReference type="Gene3D" id="3.40.50.720">
    <property type="entry name" value="NAD(P)-binding Rossmann-like Domain"/>
    <property type="match status" value="1"/>
</dbReference>
<reference evidence="4 5" key="2">
    <citation type="journal article" date="2016" name="Genome Announc.">
        <title>Complete Genome Sequences of Two Interactive Moderate Thermophiles, Paenibacillus napthalenovorans 32O-Y and Paenibacillus sp. 32O-W.</title>
        <authorList>
            <person name="Butler R.R.III."/>
            <person name="Wang J."/>
            <person name="Stark B.C."/>
            <person name="Pombert J.F."/>
        </authorList>
    </citation>
    <scope>NUCLEOTIDE SEQUENCE [LARGE SCALE GENOMIC DNA]</scope>
    <source>
        <strain evidence="4 5">32O-Y</strain>
    </source>
</reference>
<dbReference type="InterPro" id="IPR055170">
    <property type="entry name" value="GFO_IDH_MocA-like_dom"/>
</dbReference>
<feature type="domain" description="GFO/IDH/MocA-like oxidoreductase" evidence="3">
    <location>
        <begin position="148"/>
        <end position="288"/>
    </location>
</feature>
<dbReference type="GO" id="GO:0000166">
    <property type="term" value="F:nucleotide binding"/>
    <property type="evidence" value="ECO:0007669"/>
    <property type="project" value="InterPro"/>
</dbReference>
<organism evidence="4 5">
    <name type="scientific">Paenibacillus naphthalenovorans</name>
    <dbReference type="NCBI Taxonomy" id="162209"/>
    <lineage>
        <taxon>Bacteria</taxon>
        <taxon>Bacillati</taxon>
        <taxon>Bacillota</taxon>
        <taxon>Bacilli</taxon>
        <taxon>Bacillales</taxon>
        <taxon>Paenibacillaceae</taxon>
        <taxon>Paenibacillus</taxon>
    </lineage>
</organism>
<dbReference type="KEGG" id="pnp:IJ22_20730"/>
<dbReference type="Gene3D" id="3.30.360.10">
    <property type="entry name" value="Dihydrodipicolinate Reductase, domain 2"/>
    <property type="match status" value="1"/>
</dbReference>
<sequence>MQQHGKRRKTQVMSTNDKIQIGIIGAGGIGNVHLQEFGKVSEAQIVAVTDAYQPMAVERAKQYNIPKIYNTYQELLQDSSIDAVIIAVPNESHAPIAIDALQAGKHVLLEKPMAINAASAKEIMKTYLKSGKVLMMSHQMRWDSLNMQVKEQIDKGALGNIYNVKAGWMRRKGIPGWGTWFTRMHKAGGGPLIDLGVHMLDLSLHFMGSPKPVSVFGTTYAEFGPKKRGIGTWGKPDWDGFYDVEDLATALIKLDNGSTLTLDVSWAAHTTFQDNGPYIYLMGSEGGASLRGGKGVLHSELFDRTADVELTAPQDDEGPRVRMSRHFIESIRNNREPIASAMSGLTNSLVLEAIYESSRTGNVVTLDWNLD</sequence>
<keyword evidence="5" id="KW-1185">Reference proteome</keyword>
<dbReference type="InterPro" id="IPR050463">
    <property type="entry name" value="Gfo/Idh/MocA_oxidrdct_glycsds"/>
</dbReference>
<dbReference type="PATRIC" id="fig|162209.4.peg.2198"/>
<dbReference type="GO" id="GO:0016491">
    <property type="term" value="F:oxidoreductase activity"/>
    <property type="evidence" value="ECO:0007669"/>
    <property type="project" value="UniProtKB-KW"/>
</dbReference>
<evidence type="ECO:0000313" key="4">
    <source>
        <dbReference type="EMBL" id="ALS22447.1"/>
    </source>
</evidence>
<accession>A0A0U2MWU4</accession>
<reference evidence="5" key="1">
    <citation type="submission" date="2015-12" db="EMBL/GenBank/DDBJ databases">
        <title>Complete genome sequences of two moderately thermophilic Paenibacillus species.</title>
        <authorList>
            <person name="Butler R.III."/>
            <person name="Wang J."/>
            <person name="Stark B.C."/>
            <person name="Pombert J.-F."/>
        </authorList>
    </citation>
    <scope>NUCLEOTIDE SEQUENCE [LARGE SCALE GENOMIC DNA]</scope>
    <source>
        <strain evidence="5">32O-Y</strain>
    </source>
</reference>